<comment type="caution">
    <text evidence="1">The sequence shown here is derived from an EMBL/GenBank/DDBJ whole genome shotgun (WGS) entry which is preliminary data.</text>
</comment>
<name>A0ACB7WVH2_DIOAL</name>
<evidence type="ECO:0000313" key="2">
    <source>
        <dbReference type="Proteomes" id="UP000827976"/>
    </source>
</evidence>
<proteinExistence type="predicted"/>
<protein>
    <submittedName>
        <fullName evidence="1">Transcription factor MYC/MYB N-terminal protein</fullName>
    </submittedName>
</protein>
<evidence type="ECO:0000313" key="1">
    <source>
        <dbReference type="EMBL" id="KAH7692483.1"/>
    </source>
</evidence>
<accession>A0ACB7WVH2</accession>
<gene>
    <name evidence="1" type="ORF">IHE45_01G069600</name>
</gene>
<sequence length="412" mass="45791">MFSFSSPFNHLHTAILLLHIHHQKMEDFHIIPSPTSPSPSPLLHHLLKLLSSSSSFSSWSYSIFWRLSPDLLSLSWSDGLILSNSSPSDDTEWFYLLSLTKSFSSTDTSSTQSRCFSSSTPIWITTSTSLHLSNCSRVREALLHGIQTLLCIPISGTGVLELGSSLIIPENLSFIHQLKSLYSSPNESSHPTISLKKELVNTTTFSSLNSDLSESDGGGSVLDHTARPKKRGRKQAVAKEVSPGSHVEAERQRREKLNNRFYALRSAVPNVSRMDKASLLSDAVSYINELKTKVEELEAKALKMKKMMTITVDKPPTLINGVNKDESMEVEVRFLGIDALIRVRSENGGHPAALLMDALRQLELPVHRASVSSVHELMLQDVVVRVPVELQCEETLKAALVSKLMKNNYIYN</sequence>
<reference evidence="2" key="1">
    <citation type="journal article" date="2022" name="Nat. Commun.">
        <title>Chromosome evolution and the genetic basis of agronomically important traits in greater yam.</title>
        <authorList>
            <person name="Bredeson J.V."/>
            <person name="Lyons J.B."/>
            <person name="Oniyinde I.O."/>
            <person name="Okereke N.R."/>
            <person name="Kolade O."/>
            <person name="Nnabue I."/>
            <person name="Nwadili C.O."/>
            <person name="Hribova E."/>
            <person name="Parker M."/>
            <person name="Nwogha J."/>
            <person name="Shu S."/>
            <person name="Carlson J."/>
            <person name="Kariba R."/>
            <person name="Muthemba S."/>
            <person name="Knop K."/>
            <person name="Barton G.J."/>
            <person name="Sherwood A.V."/>
            <person name="Lopez-Montes A."/>
            <person name="Asiedu R."/>
            <person name="Jamnadass R."/>
            <person name="Muchugi A."/>
            <person name="Goodstein D."/>
            <person name="Egesi C.N."/>
            <person name="Featherston J."/>
            <person name="Asfaw A."/>
            <person name="Simpson G.G."/>
            <person name="Dolezel J."/>
            <person name="Hendre P.S."/>
            <person name="Van Deynze A."/>
            <person name="Kumar P.L."/>
            <person name="Obidiegwu J.E."/>
            <person name="Bhattacharjee R."/>
            <person name="Rokhsar D.S."/>
        </authorList>
    </citation>
    <scope>NUCLEOTIDE SEQUENCE [LARGE SCALE GENOMIC DNA]</scope>
    <source>
        <strain evidence="2">cv. TDa95/00328</strain>
    </source>
</reference>
<organism evidence="1 2">
    <name type="scientific">Dioscorea alata</name>
    <name type="common">Purple yam</name>
    <dbReference type="NCBI Taxonomy" id="55571"/>
    <lineage>
        <taxon>Eukaryota</taxon>
        <taxon>Viridiplantae</taxon>
        <taxon>Streptophyta</taxon>
        <taxon>Embryophyta</taxon>
        <taxon>Tracheophyta</taxon>
        <taxon>Spermatophyta</taxon>
        <taxon>Magnoliopsida</taxon>
        <taxon>Liliopsida</taxon>
        <taxon>Dioscoreales</taxon>
        <taxon>Dioscoreaceae</taxon>
        <taxon>Dioscorea</taxon>
    </lineage>
</organism>
<dbReference type="EMBL" id="CM037011">
    <property type="protein sequence ID" value="KAH7692483.1"/>
    <property type="molecule type" value="Genomic_DNA"/>
</dbReference>
<dbReference type="Proteomes" id="UP000827976">
    <property type="component" value="Chromosome 1"/>
</dbReference>
<keyword evidence="2" id="KW-1185">Reference proteome</keyword>